<dbReference type="InterPro" id="IPR011606">
    <property type="entry name" value="Brnchd-chn_aa_trnsp_permease"/>
</dbReference>
<dbReference type="GO" id="GO:1903785">
    <property type="term" value="P:L-valine transmembrane transport"/>
    <property type="evidence" value="ECO:0007669"/>
    <property type="project" value="TreeGrafter"/>
</dbReference>
<dbReference type="Pfam" id="PF03591">
    <property type="entry name" value="AzlC"/>
    <property type="match status" value="1"/>
</dbReference>
<feature type="transmembrane region" description="Helical" evidence="8">
    <location>
        <begin position="141"/>
        <end position="159"/>
    </location>
</feature>
<keyword evidence="4" id="KW-1003">Cell membrane</keyword>
<gene>
    <name evidence="9" type="ORF">SAMN02745977_01202</name>
</gene>
<protein>
    <submittedName>
        <fullName evidence="9">4-azaleucine resistance probable transporter AzlC</fullName>
    </submittedName>
</protein>
<evidence type="ECO:0000256" key="1">
    <source>
        <dbReference type="ARBA" id="ARBA00004651"/>
    </source>
</evidence>
<evidence type="ECO:0000256" key="3">
    <source>
        <dbReference type="ARBA" id="ARBA00022448"/>
    </source>
</evidence>
<evidence type="ECO:0000256" key="7">
    <source>
        <dbReference type="ARBA" id="ARBA00023136"/>
    </source>
</evidence>
<dbReference type="Proteomes" id="UP000199531">
    <property type="component" value="Unassembled WGS sequence"/>
</dbReference>
<keyword evidence="6 8" id="KW-1133">Transmembrane helix</keyword>
<evidence type="ECO:0000256" key="4">
    <source>
        <dbReference type="ARBA" id="ARBA00022475"/>
    </source>
</evidence>
<proteinExistence type="inferred from homology"/>
<name>A0A1H8FWV3_9BURK</name>
<dbReference type="RefSeq" id="WP_234969999.1">
    <property type="nucleotide sequence ID" value="NZ_FOCW01000001.1"/>
</dbReference>
<evidence type="ECO:0000256" key="6">
    <source>
        <dbReference type="ARBA" id="ARBA00022989"/>
    </source>
</evidence>
<feature type="transmembrane region" description="Helical" evidence="8">
    <location>
        <begin position="200"/>
        <end position="229"/>
    </location>
</feature>
<dbReference type="AlphaFoldDB" id="A0A1H8FWV3"/>
<dbReference type="GO" id="GO:0005886">
    <property type="term" value="C:plasma membrane"/>
    <property type="evidence" value="ECO:0007669"/>
    <property type="project" value="UniProtKB-SubCell"/>
</dbReference>
<evidence type="ECO:0000256" key="5">
    <source>
        <dbReference type="ARBA" id="ARBA00022692"/>
    </source>
</evidence>
<dbReference type="EMBL" id="FOCW01000001">
    <property type="protein sequence ID" value="SEN35707.1"/>
    <property type="molecule type" value="Genomic_DNA"/>
</dbReference>
<accession>A0A1H8FWV3</accession>
<keyword evidence="7 8" id="KW-0472">Membrane</keyword>
<comment type="subcellular location">
    <subcellularLocation>
        <location evidence="1">Cell membrane</location>
        <topology evidence="1">Multi-pass membrane protein</topology>
    </subcellularLocation>
</comment>
<keyword evidence="10" id="KW-1185">Reference proteome</keyword>
<sequence>MQSRVSFTSVGKGLTDSLSIGLGYFPIAVSFGLAAIQAGFPPWLAILVSLTVYAGAAQFVLVALAAAGAGAFGIISTVLLMNVRHLFYGPSILDKLGTARRRLPLPILAFGLTDEVYAASIGRLDRIAPEQRQGWYMGMQLGAYASWVSGTAVGALLGHQLGQQAPWLRETLDFVLPALFFALLLEILRHTRLRVTLGAMLATAALLMLLPGHIAMLGGLASGALLGAWDASRKTDSDMGTEAAQ</sequence>
<evidence type="ECO:0000313" key="9">
    <source>
        <dbReference type="EMBL" id="SEN35707.1"/>
    </source>
</evidence>
<comment type="similarity">
    <text evidence="2">Belongs to the AzlC family.</text>
</comment>
<feature type="transmembrane region" description="Helical" evidence="8">
    <location>
        <begin position="21"/>
        <end position="40"/>
    </location>
</feature>
<dbReference type="STRING" id="1121117.SAMN02745977_01202"/>
<keyword evidence="5 8" id="KW-0812">Transmembrane</keyword>
<keyword evidence="3" id="KW-0813">Transport</keyword>
<feature type="transmembrane region" description="Helical" evidence="8">
    <location>
        <begin position="171"/>
        <end position="188"/>
    </location>
</feature>
<evidence type="ECO:0000256" key="8">
    <source>
        <dbReference type="SAM" id="Phobius"/>
    </source>
</evidence>
<organism evidence="9 10">
    <name type="scientific">Brachymonas denitrificans DSM 15123</name>
    <dbReference type="NCBI Taxonomy" id="1121117"/>
    <lineage>
        <taxon>Bacteria</taxon>
        <taxon>Pseudomonadati</taxon>
        <taxon>Pseudomonadota</taxon>
        <taxon>Betaproteobacteria</taxon>
        <taxon>Burkholderiales</taxon>
        <taxon>Comamonadaceae</taxon>
        <taxon>Brachymonas</taxon>
    </lineage>
</organism>
<evidence type="ECO:0000256" key="2">
    <source>
        <dbReference type="ARBA" id="ARBA00010735"/>
    </source>
</evidence>
<dbReference type="PANTHER" id="PTHR34979:SF1">
    <property type="entry name" value="INNER MEMBRANE PROTEIN YGAZ"/>
    <property type="match status" value="1"/>
</dbReference>
<dbReference type="PANTHER" id="PTHR34979">
    <property type="entry name" value="INNER MEMBRANE PROTEIN YGAZ"/>
    <property type="match status" value="1"/>
</dbReference>
<reference evidence="9 10" key="1">
    <citation type="submission" date="2016-10" db="EMBL/GenBank/DDBJ databases">
        <authorList>
            <person name="de Groot N.N."/>
        </authorList>
    </citation>
    <scope>NUCLEOTIDE SEQUENCE [LARGE SCALE GENOMIC DNA]</scope>
    <source>
        <strain evidence="9 10">DSM 15123</strain>
    </source>
</reference>
<feature type="transmembrane region" description="Helical" evidence="8">
    <location>
        <begin position="52"/>
        <end position="80"/>
    </location>
</feature>
<evidence type="ECO:0000313" key="10">
    <source>
        <dbReference type="Proteomes" id="UP000199531"/>
    </source>
</evidence>